<dbReference type="KEGG" id="pkc:PKB_2974"/>
<dbReference type="InterPro" id="IPR025391">
    <property type="entry name" value="DUF4123"/>
</dbReference>
<dbReference type="HOGENOM" id="CLU_093458_0_0_6"/>
<organism evidence="3 4">
    <name type="scientific">Pseudomonas knackmussii (strain DSM 6978 / CCUG 54928 / LMG 23759 / B13)</name>
    <dbReference type="NCBI Taxonomy" id="1301098"/>
    <lineage>
        <taxon>Bacteria</taxon>
        <taxon>Pseudomonadati</taxon>
        <taxon>Pseudomonadota</taxon>
        <taxon>Gammaproteobacteria</taxon>
        <taxon>Pseudomonadales</taxon>
        <taxon>Pseudomonadaceae</taxon>
        <taxon>Pseudomonas</taxon>
    </lineage>
</organism>
<dbReference type="PATRIC" id="fig|1301098.3.peg.2999"/>
<keyword evidence="4" id="KW-1185">Reference proteome</keyword>
<dbReference type="AlphaFoldDB" id="A0A024HHF5"/>
<feature type="domain" description="DUF4123" evidence="2">
    <location>
        <begin position="27"/>
        <end position="149"/>
    </location>
</feature>
<dbReference type="Proteomes" id="UP000025241">
    <property type="component" value="Chromosome I"/>
</dbReference>
<dbReference type="OrthoDB" id="6981030at2"/>
<dbReference type="STRING" id="1301098.PKB_2974"/>
<reference evidence="3 4" key="1">
    <citation type="submission" date="2013-03" db="EMBL/GenBank/DDBJ databases">
        <authorList>
            <person name="Linke B."/>
        </authorList>
    </citation>
    <scope>NUCLEOTIDE SEQUENCE [LARGE SCALE GENOMIC DNA]</scope>
    <source>
        <strain evidence="3 4">B13</strain>
    </source>
</reference>
<sequence>MTNQPTAAWLDLLASACARVATTQLHLIVDQAGRPPLLASVRSIDPPIAGHSLFSGLPEAAAEELAPLLLRIDLEEPLQRQWLLGLLADYGPQARVLALASAWPFEDLAGYLGRCLEARNGGQLGLLRYYDPRLFPLLFSHVLAPEQQQQLLRPALFWSWLDRDGAPRLMPGHGEAVERGVDFGLIELSDEQLENLGCASDATRALSKLRSAIASELPSEQAFQTCYAAMLDATRIGLLDDSQREAHALDHLHKAESSPDPLPTQGIGRHA</sequence>
<accession>A0A024HHF5</accession>
<evidence type="ECO:0000259" key="2">
    <source>
        <dbReference type="Pfam" id="PF13503"/>
    </source>
</evidence>
<dbReference type="EMBL" id="HG322950">
    <property type="protein sequence ID" value="CDF84321.1"/>
    <property type="molecule type" value="Genomic_DNA"/>
</dbReference>
<reference evidence="3 4" key="2">
    <citation type="submission" date="2014-05" db="EMBL/GenBank/DDBJ databases">
        <title>Genome sequence of the 3-chlorobenzoate degrading bacterium Pseudomonas knackmussii B13 shows multiple evidence for horizontal gene transfer.</title>
        <authorList>
            <person name="Miyazaki R."/>
            <person name="Bertelli C."/>
            <person name="Falquet L."/>
            <person name="Robinson-Rechavi M."/>
            <person name="Gharib W."/>
            <person name="Roy S."/>
            <person name="Van der Meer J.R."/>
        </authorList>
    </citation>
    <scope>NUCLEOTIDE SEQUENCE [LARGE SCALE GENOMIC DNA]</scope>
    <source>
        <strain evidence="3 4">B13</strain>
    </source>
</reference>
<name>A0A024HHF5_PSEKB</name>
<evidence type="ECO:0000256" key="1">
    <source>
        <dbReference type="SAM" id="MobiDB-lite"/>
    </source>
</evidence>
<dbReference type="RefSeq" id="WP_052355292.1">
    <property type="nucleotide sequence ID" value="NZ_HG322950.1"/>
</dbReference>
<proteinExistence type="predicted"/>
<feature type="region of interest" description="Disordered" evidence="1">
    <location>
        <begin position="251"/>
        <end position="271"/>
    </location>
</feature>
<evidence type="ECO:0000313" key="3">
    <source>
        <dbReference type="EMBL" id="CDF84321.1"/>
    </source>
</evidence>
<gene>
    <name evidence="3" type="ORF">PKB_2974</name>
</gene>
<dbReference type="eggNOG" id="ENOG5031EI6">
    <property type="taxonomic scope" value="Bacteria"/>
</dbReference>
<protein>
    <recommendedName>
        <fullName evidence="2">DUF4123 domain-containing protein</fullName>
    </recommendedName>
</protein>
<evidence type="ECO:0000313" key="4">
    <source>
        <dbReference type="Proteomes" id="UP000025241"/>
    </source>
</evidence>
<dbReference type="Pfam" id="PF13503">
    <property type="entry name" value="DUF4123"/>
    <property type="match status" value="1"/>
</dbReference>